<dbReference type="Gene3D" id="3.10.310.70">
    <property type="match status" value="1"/>
</dbReference>
<dbReference type="SUPFAM" id="SSF51556">
    <property type="entry name" value="Metallo-dependent hydrolases"/>
    <property type="match status" value="1"/>
</dbReference>
<reference evidence="2" key="1">
    <citation type="submission" date="2020-05" db="EMBL/GenBank/DDBJ databases">
        <title>Phylogenomic resolution of chytrid fungi.</title>
        <authorList>
            <person name="Stajich J.E."/>
            <person name="Amses K."/>
            <person name="Simmons R."/>
            <person name="Seto K."/>
            <person name="Myers J."/>
            <person name="Bonds A."/>
            <person name="Quandt C.A."/>
            <person name="Barry K."/>
            <person name="Liu P."/>
            <person name="Grigoriev I."/>
            <person name="Longcore J.E."/>
            <person name="James T.Y."/>
        </authorList>
    </citation>
    <scope>NUCLEOTIDE SEQUENCE</scope>
    <source>
        <strain evidence="2">JEL0513</strain>
    </source>
</reference>
<sequence>MSDGVFPTANDLDSNPRLRKIPIALWRVDMHAIWCNGRALALSDVPTDPNTPTPGGHVVRDANGAPTGVLLDAAFELVTKKIPDLTEAETVQAIEVASQLMLSKGVTGLHDAGVSLEELRVFEKMIDAERICGNLPPPHTQGMAGYKSRGLLNVRSIKLVADGALGSWGAAMLEPYSDAPDKSGILLMSEQDIQLSIESAIAQGYQVNVHCIGDRANRIVLNAFEKVADKALGGRGWMRELRNRIEHSQIININDISRFKELGILPSIQPTHATSDMGYVESRLGKERLAGAYKQKTFLDDFTHVPLGSDFPVESVDVMKGIYAAITRKWENGTSPSGEDVGWYPEERLTRLEALKGFTASAAYAAFQEEELGSIGIRKWADFVVYAHDWVKEESAGGIVGEADLLYLQPVATFVGGVLQFGKFL</sequence>
<keyword evidence="3" id="KW-1185">Reference proteome</keyword>
<organism evidence="2 3">
    <name type="scientific">Physocladia obscura</name>
    <dbReference type="NCBI Taxonomy" id="109957"/>
    <lineage>
        <taxon>Eukaryota</taxon>
        <taxon>Fungi</taxon>
        <taxon>Fungi incertae sedis</taxon>
        <taxon>Chytridiomycota</taxon>
        <taxon>Chytridiomycota incertae sedis</taxon>
        <taxon>Chytridiomycetes</taxon>
        <taxon>Chytridiales</taxon>
        <taxon>Chytriomycetaceae</taxon>
        <taxon>Physocladia</taxon>
    </lineage>
</organism>
<dbReference type="PANTHER" id="PTHR22642">
    <property type="entry name" value="IMIDAZOLONEPROPIONASE"/>
    <property type="match status" value="1"/>
</dbReference>
<dbReference type="AlphaFoldDB" id="A0AAD5XFA0"/>
<gene>
    <name evidence="2" type="ORF">HK100_002647</name>
</gene>
<feature type="domain" description="Amidohydrolase 3" evidence="1">
    <location>
        <begin position="6"/>
        <end position="390"/>
    </location>
</feature>
<evidence type="ECO:0000313" key="3">
    <source>
        <dbReference type="Proteomes" id="UP001211907"/>
    </source>
</evidence>
<dbReference type="InterPro" id="IPR013108">
    <property type="entry name" value="Amidohydro_3"/>
</dbReference>
<evidence type="ECO:0000313" key="2">
    <source>
        <dbReference type="EMBL" id="KAJ3111557.1"/>
    </source>
</evidence>
<dbReference type="Gene3D" id="3.20.20.140">
    <property type="entry name" value="Metal-dependent hydrolases"/>
    <property type="match status" value="1"/>
</dbReference>
<dbReference type="CDD" id="cd01300">
    <property type="entry name" value="YtcJ_like"/>
    <property type="match status" value="1"/>
</dbReference>
<name>A0AAD5XFA0_9FUNG</name>
<protein>
    <recommendedName>
        <fullName evidence="1">Amidohydrolase 3 domain-containing protein</fullName>
    </recommendedName>
</protein>
<dbReference type="Proteomes" id="UP001211907">
    <property type="component" value="Unassembled WGS sequence"/>
</dbReference>
<accession>A0AAD5XFA0</accession>
<dbReference type="InterPro" id="IPR033932">
    <property type="entry name" value="YtcJ-like"/>
</dbReference>
<dbReference type="InterPro" id="IPR032466">
    <property type="entry name" value="Metal_Hydrolase"/>
</dbReference>
<proteinExistence type="predicted"/>
<dbReference type="EMBL" id="JADGJH010001619">
    <property type="protein sequence ID" value="KAJ3111557.1"/>
    <property type="molecule type" value="Genomic_DNA"/>
</dbReference>
<comment type="caution">
    <text evidence="2">The sequence shown here is derived from an EMBL/GenBank/DDBJ whole genome shotgun (WGS) entry which is preliminary data.</text>
</comment>
<dbReference type="PANTHER" id="PTHR22642:SF2">
    <property type="entry name" value="PROTEIN LONG AFTER FAR-RED 3"/>
    <property type="match status" value="1"/>
</dbReference>
<evidence type="ECO:0000259" key="1">
    <source>
        <dbReference type="Pfam" id="PF07969"/>
    </source>
</evidence>
<dbReference type="Pfam" id="PF07969">
    <property type="entry name" value="Amidohydro_3"/>
    <property type="match status" value="1"/>
</dbReference>